<dbReference type="RefSeq" id="WP_092574782.1">
    <property type="nucleotide sequence ID" value="NZ_FOFN01000001.1"/>
</dbReference>
<evidence type="ECO:0000313" key="1">
    <source>
        <dbReference type="EMBL" id="SEP83216.1"/>
    </source>
</evidence>
<proteinExistence type="predicted"/>
<dbReference type="GO" id="GO:0032259">
    <property type="term" value="P:methylation"/>
    <property type="evidence" value="ECO:0007669"/>
    <property type="project" value="UniProtKB-KW"/>
</dbReference>
<dbReference type="AlphaFoldDB" id="A0A1H9B2F6"/>
<reference evidence="1 2" key="1">
    <citation type="submission" date="2016-10" db="EMBL/GenBank/DDBJ databases">
        <authorList>
            <person name="de Groot N.N."/>
        </authorList>
    </citation>
    <scope>NUCLEOTIDE SEQUENCE [LARGE SCALE GENOMIC DNA]</scope>
    <source>
        <strain evidence="1 2">DSM 21035</strain>
    </source>
</reference>
<keyword evidence="1" id="KW-0489">Methyltransferase</keyword>
<dbReference type="STRING" id="419940.SAMN05421824_0429"/>
<dbReference type="PANTHER" id="PTHR43861:SF6">
    <property type="entry name" value="METHYLTRANSFERASE TYPE 11"/>
    <property type="match status" value="1"/>
</dbReference>
<dbReference type="GO" id="GO:0008168">
    <property type="term" value="F:methyltransferase activity"/>
    <property type="evidence" value="ECO:0007669"/>
    <property type="project" value="UniProtKB-KW"/>
</dbReference>
<dbReference type="EMBL" id="FOFN01000001">
    <property type="protein sequence ID" value="SEP83216.1"/>
    <property type="molecule type" value="Genomic_DNA"/>
</dbReference>
<dbReference type="OrthoDB" id="2370471at2"/>
<dbReference type="InterPro" id="IPR029063">
    <property type="entry name" value="SAM-dependent_MTases_sf"/>
</dbReference>
<keyword evidence="2" id="KW-1185">Reference proteome</keyword>
<dbReference type="PANTHER" id="PTHR43861">
    <property type="entry name" value="TRANS-ACONITATE 2-METHYLTRANSFERASE-RELATED"/>
    <property type="match status" value="1"/>
</dbReference>
<sequence length="291" mass="33798">MKNKTVVLTVKDHSVSGEEFQLIENSECGFLETTPQPSKEKLPEYYESEDYISHTDARRNVFEKVYHIVRSISLKKKLGLINTYLLREPQHKNSEEKKLLDIGCGTGDFLQTALENNWLVTGIEPNEQAREIANKKTNNSVFETKQLLKFETSSFDVITLWHVLEHLPNLDDQIAIFKTLLKPNGTLIIAVPNYKSYDAKHYKQFWAAYDVPRHLWHFNRDSISRLVSKFDFNVVKTKPMWFDAFYVSLLSEKYKNGKMNPIKGFWIGLLSNIKALRTKEASSLIYIIKNS</sequence>
<gene>
    <name evidence="1" type="ORF">SAMN05421824_0429</name>
</gene>
<name>A0A1H9B2F6_9FLAO</name>
<dbReference type="Proteomes" id="UP000198999">
    <property type="component" value="Unassembled WGS sequence"/>
</dbReference>
<dbReference type="CDD" id="cd02440">
    <property type="entry name" value="AdoMet_MTases"/>
    <property type="match status" value="1"/>
</dbReference>
<accession>A0A1H9B2F6</accession>
<organism evidence="1 2">
    <name type="scientific">Hyunsoonleella jejuensis</name>
    <dbReference type="NCBI Taxonomy" id="419940"/>
    <lineage>
        <taxon>Bacteria</taxon>
        <taxon>Pseudomonadati</taxon>
        <taxon>Bacteroidota</taxon>
        <taxon>Flavobacteriia</taxon>
        <taxon>Flavobacteriales</taxon>
        <taxon>Flavobacteriaceae</taxon>
    </lineage>
</organism>
<protein>
    <submittedName>
        <fullName evidence="1">Methyltransferase domain-containing protein</fullName>
    </submittedName>
</protein>
<dbReference type="SUPFAM" id="SSF53335">
    <property type="entry name" value="S-adenosyl-L-methionine-dependent methyltransferases"/>
    <property type="match status" value="1"/>
</dbReference>
<dbReference type="Pfam" id="PF13489">
    <property type="entry name" value="Methyltransf_23"/>
    <property type="match status" value="1"/>
</dbReference>
<evidence type="ECO:0000313" key="2">
    <source>
        <dbReference type="Proteomes" id="UP000198999"/>
    </source>
</evidence>
<keyword evidence="1" id="KW-0808">Transferase</keyword>
<dbReference type="Gene3D" id="3.40.50.150">
    <property type="entry name" value="Vaccinia Virus protein VP39"/>
    <property type="match status" value="1"/>
</dbReference>